<keyword evidence="1" id="KW-1133">Transmembrane helix</keyword>
<dbReference type="EMBL" id="BAABLD010000008">
    <property type="protein sequence ID" value="GAA5163691.1"/>
    <property type="molecule type" value="Genomic_DNA"/>
</dbReference>
<evidence type="ECO:0000256" key="1">
    <source>
        <dbReference type="SAM" id="Phobius"/>
    </source>
</evidence>
<proteinExistence type="predicted"/>
<dbReference type="RefSeq" id="WP_345532403.1">
    <property type="nucleotide sequence ID" value="NZ_BAABLD010000008.1"/>
</dbReference>
<sequence>MHYFLLTFVFLWFAFVAPLRVVLLTAACCLAIAFGVRLVAHAIAGVSVGYGKAITAVLLSAFLLLLTLLLIAGGFRDMSWIKFMALNPLSILFMLVASYVVGYHLCLGTQLWASSVIALLSAVITVGVIFSARSMIA</sequence>
<dbReference type="Proteomes" id="UP001500547">
    <property type="component" value="Unassembled WGS sequence"/>
</dbReference>
<organism evidence="2 3">
    <name type="scientific">Viridibacterium curvum</name>
    <dbReference type="NCBI Taxonomy" id="1101404"/>
    <lineage>
        <taxon>Bacteria</taxon>
        <taxon>Pseudomonadati</taxon>
        <taxon>Pseudomonadota</taxon>
        <taxon>Betaproteobacteria</taxon>
        <taxon>Rhodocyclales</taxon>
        <taxon>Rhodocyclaceae</taxon>
        <taxon>Viridibacterium</taxon>
    </lineage>
</organism>
<evidence type="ECO:0000313" key="3">
    <source>
        <dbReference type="Proteomes" id="UP001500547"/>
    </source>
</evidence>
<accession>A0ABP9QL29</accession>
<reference evidence="3" key="1">
    <citation type="journal article" date="2019" name="Int. J. Syst. Evol. Microbiol.">
        <title>The Global Catalogue of Microorganisms (GCM) 10K type strain sequencing project: providing services to taxonomists for standard genome sequencing and annotation.</title>
        <authorList>
            <consortium name="The Broad Institute Genomics Platform"/>
            <consortium name="The Broad Institute Genome Sequencing Center for Infectious Disease"/>
            <person name="Wu L."/>
            <person name="Ma J."/>
        </authorList>
    </citation>
    <scope>NUCLEOTIDE SEQUENCE [LARGE SCALE GENOMIC DNA]</scope>
    <source>
        <strain evidence="3">JCM 18715</strain>
    </source>
</reference>
<comment type="caution">
    <text evidence="2">The sequence shown here is derived from an EMBL/GenBank/DDBJ whole genome shotgun (WGS) entry which is preliminary data.</text>
</comment>
<feature type="transmembrane region" description="Helical" evidence="1">
    <location>
        <begin position="49"/>
        <end position="71"/>
    </location>
</feature>
<feature type="transmembrane region" description="Helical" evidence="1">
    <location>
        <begin position="111"/>
        <end position="132"/>
    </location>
</feature>
<keyword evidence="1" id="KW-0472">Membrane</keyword>
<keyword evidence="3" id="KW-1185">Reference proteome</keyword>
<evidence type="ECO:0008006" key="4">
    <source>
        <dbReference type="Google" id="ProtNLM"/>
    </source>
</evidence>
<protein>
    <recommendedName>
        <fullName evidence="4">Integral membrane protein</fullName>
    </recommendedName>
</protein>
<keyword evidence="1" id="KW-0812">Transmembrane</keyword>
<gene>
    <name evidence="2" type="ORF">GCM10025770_16310</name>
</gene>
<evidence type="ECO:0000313" key="2">
    <source>
        <dbReference type="EMBL" id="GAA5163691.1"/>
    </source>
</evidence>
<feature type="transmembrane region" description="Helical" evidence="1">
    <location>
        <begin position="83"/>
        <end position="105"/>
    </location>
</feature>
<name>A0ABP9QL29_9RHOO</name>